<sequence length="927" mass="95474">MRQRGRRPVVGSRAIRAVLIGGLLIIVAGFAVPAVRGGATQVRTEATTIPVPDAPDSSATLTLDTNLYLPQRTPAPAVLLAHGFGGNKDSVEGQARQLAADGFVVLAYSARGFGASTGQIWLNDPDREVADARALVSWLAARPEVAQDGPGDPHVGVAGGSYGGALALGLGATDPRVDAVAAGITWNDLGTALFPNYAVPVTGAAPAITTPAGVVEGSDGVLKRQWAATFFAAGNQLPPAGAEGTATPGCGRFAPPICQAYIASAVSGRPTPELLALLRSHSPVANAGAITAPTLLIQGERDSLFGLDQADATARAIAGAGGNVQVRWFNGGHDGDSNRADGAIRSFLDRTLRGEPPDSPGFDFALPGAVNEQGEVPSRRMTAPSYPGLTPNSPDTPHTVVELSDGARDQPIARPPGAAPASISGLPGLGALAATPAAGALLTRDPPGQAATFRSAPLPRAVTVTGSATVDLRVTSTAGPGETVLFAKLYDVSSSGRRTLPGTSVSALRLPDGAGPGAPVDVRVSLPAIGYQFAEGHRIELVVASTDQAYAVPAAPAQFVVSLPDDRMRMPSVPATATSRTIPVAPLIGIGALALGTAGLAGIARFRRTRRRPDVDPALTEVPLVVDNLGKTYRNGFRAVRSVSFRVEPGQVLGLLGPNGAGKTTTLRMVLGLINPTRGTARVFGRRITPGASVLTRVGAFIEGPGLLPQLSGADNLRLFWQATGRPADQAALDEVVRIADLGPALDRKVGSYSQGMRQRLAIAQAMLGLPDLLILDEPTNGLDPPQIRRMREVLRAYAQDGRTVLVSSHLLAEVEQTCTDVVVMNRGAVISAGPVHELVAAGGPTEFRVDDRTRAAAALAGIDGLGSVADAADGSLRIDLRAVPSADVVRTLVEAGVAVRSAAPTSRLEDVFLAMIENRSADDDDR</sequence>
<dbReference type="Gene3D" id="3.40.50.300">
    <property type="entry name" value="P-loop containing nucleotide triphosphate hydrolases"/>
    <property type="match status" value="1"/>
</dbReference>
<evidence type="ECO:0000256" key="3">
    <source>
        <dbReference type="ARBA" id="ARBA00022741"/>
    </source>
</evidence>
<dbReference type="InterPro" id="IPR003593">
    <property type="entry name" value="AAA+_ATPase"/>
</dbReference>
<keyword evidence="10" id="KW-1185">Reference proteome</keyword>
<feature type="transmembrane region" description="Helical" evidence="7">
    <location>
        <begin position="584"/>
        <end position="604"/>
    </location>
</feature>
<dbReference type="PANTHER" id="PTHR43335:SF4">
    <property type="entry name" value="ABC TRANSPORTER, ATP-BINDING PROTEIN"/>
    <property type="match status" value="1"/>
</dbReference>
<protein>
    <submittedName>
        <fullName evidence="9">Alpha/beta fold hydrolase</fullName>
    </submittedName>
</protein>
<dbReference type="Pfam" id="PF08530">
    <property type="entry name" value="PepX_C"/>
    <property type="match status" value="1"/>
</dbReference>
<dbReference type="SMART" id="SM00939">
    <property type="entry name" value="PepX_C"/>
    <property type="match status" value="1"/>
</dbReference>
<evidence type="ECO:0000256" key="5">
    <source>
        <dbReference type="ARBA" id="ARBA00022840"/>
    </source>
</evidence>
<keyword evidence="4 9" id="KW-0378">Hydrolase</keyword>
<evidence type="ECO:0000256" key="7">
    <source>
        <dbReference type="SAM" id="Phobius"/>
    </source>
</evidence>
<evidence type="ECO:0000256" key="6">
    <source>
        <dbReference type="SAM" id="MobiDB-lite"/>
    </source>
</evidence>
<evidence type="ECO:0000259" key="8">
    <source>
        <dbReference type="PROSITE" id="PS50893"/>
    </source>
</evidence>
<evidence type="ECO:0000256" key="4">
    <source>
        <dbReference type="ARBA" id="ARBA00022801"/>
    </source>
</evidence>
<keyword evidence="3" id="KW-0547">Nucleotide-binding</keyword>
<name>A0ABX8S413_9ACTN</name>
<gene>
    <name evidence="9" type="ORF">KV203_11320</name>
</gene>
<keyword evidence="5" id="KW-0067">ATP-binding</keyword>
<dbReference type="SUPFAM" id="SSF49785">
    <property type="entry name" value="Galactose-binding domain-like"/>
    <property type="match status" value="1"/>
</dbReference>
<dbReference type="Gene3D" id="2.60.120.260">
    <property type="entry name" value="Galactose-binding domain-like"/>
    <property type="match status" value="1"/>
</dbReference>
<keyword evidence="7" id="KW-0812">Transmembrane</keyword>
<proteinExistence type="inferred from homology"/>
<accession>A0ABX8S413</accession>
<dbReference type="Pfam" id="PF02129">
    <property type="entry name" value="Peptidase_S15"/>
    <property type="match status" value="1"/>
</dbReference>
<organism evidence="9 10">
    <name type="scientific">Skermania pinensis</name>
    <dbReference type="NCBI Taxonomy" id="39122"/>
    <lineage>
        <taxon>Bacteria</taxon>
        <taxon>Bacillati</taxon>
        <taxon>Actinomycetota</taxon>
        <taxon>Actinomycetes</taxon>
        <taxon>Mycobacteriales</taxon>
        <taxon>Gordoniaceae</taxon>
        <taxon>Skermania</taxon>
    </lineage>
</organism>
<dbReference type="InterPro" id="IPR008979">
    <property type="entry name" value="Galactose-bd-like_sf"/>
</dbReference>
<keyword evidence="7" id="KW-0472">Membrane</keyword>
<dbReference type="PANTHER" id="PTHR43335">
    <property type="entry name" value="ABC TRANSPORTER, ATP-BINDING PROTEIN"/>
    <property type="match status" value="1"/>
</dbReference>
<evidence type="ECO:0000256" key="1">
    <source>
        <dbReference type="ARBA" id="ARBA00005417"/>
    </source>
</evidence>
<dbReference type="PROSITE" id="PS50893">
    <property type="entry name" value="ABC_TRANSPORTER_2"/>
    <property type="match status" value="1"/>
</dbReference>
<dbReference type="InterPro" id="IPR029058">
    <property type="entry name" value="AB_hydrolase_fold"/>
</dbReference>
<dbReference type="RefSeq" id="WP_066470694.1">
    <property type="nucleotide sequence ID" value="NZ_CBCRUZ010000017.1"/>
</dbReference>
<dbReference type="InterPro" id="IPR000383">
    <property type="entry name" value="Xaa-Pro-like_dom"/>
</dbReference>
<dbReference type="InterPro" id="IPR003439">
    <property type="entry name" value="ABC_transporter-like_ATP-bd"/>
</dbReference>
<feature type="domain" description="ABC transporter" evidence="8">
    <location>
        <begin position="624"/>
        <end position="852"/>
    </location>
</feature>
<evidence type="ECO:0000313" key="10">
    <source>
        <dbReference type="Proteomes" id="UP000887023"/>
    </source>
</evidence>
<dbReference type="InterPro" id="IPR013736">
    <property type="entry name" value="Xaa-Pro_dipept_C"/>
</dbReference>
<dbReference type="SMART" id="SM00382">
    <property type="entry name" value="AAA"/>
    <property type="match status" value="1"/>
</dbReference>
<keyword evidence="2" id="KW-0813">Transport</keyword>
<dbReference type="InterPro" id="IPR017871">
    <property type="entry name" value="ABC_transporter-like_CS"/>
</dbReference>
<dbReference type="SUPFAM" id="SSF52540">
    <property type="entry name" value="P-loop containing nucleoside triphosphate hydrolases"/>
    <property type="match status" value="1"/>
</dbReference>
<dbReference type="SUPFAM" id="SSF53474">
    <property type="entry name" value="alpha/beta-Hydrolases"/>
    <property type="match status" value="1"/>
</dbReference>
<dbReference type="EMBL" id="CP079105">
    <property type="protein sequence ID" value="QXQ12562.1"/>
    <property type="molecule type" value="Genomic_DNA"/>
</dbReference>
<dbReference type="Gene3D" id="3.40.50.1820">
    <property type="entry name" value="alpha/beta hydrolase"/>
    <property type="match status" value="1"/>
</dbReference>
<dbReference type="InterPro" id="IPR027417">
    <property type="entry name" value="P-loop_NTPase"/>
</dbReference>
<comment type="similarity">
    <text evidence="1">Belongs to the ABC transporter superfamily.</text>
</comment>
<dbReference type="Proteomes" id="UP000887023">
    <property type="component" value="Chromosome"/>
</dbReference>
<evidence type="ECO:0000256" key="2">
    <source>
        <dbReference type="ARBA" id="ARBA00022448"/>
    </source>
</evidence>
<dbReference type="PROSITE" id="PS00211">
    <property type="entry name" value="ABC_TRANSPORTER_1"/>
    <property type="match status" value="1"/>
</dbReference>
<keyword evidence="7" id="KW-1133">Transmembrane helix</keyword>
<reference evidence="9" key="1">
    <citation type="submission" date="2021-07" db="EMBL/GenBank/DDBJ databases">
        <title>Candidatus Kaistella beijingensis sp. nov. isolated from a municipal wastewater treatment plant is involved in sludge foaming.</title>
        <authorList>
            <person name="Song Y."/>
            <person name="Liu S.-J."/>
        </authorList>
    </citation>
    <scope>NUCLEOTIDE SEQUENCE</scope>
    <source>
        <strain evidence="9">DSM 43998</strain>
    </source>
</reference>
<feature type="region of interest" description="Disordered" evidence="6">
    <location>
        <begin position="375"/>
        <end position="399"/>
    </location>
</feature>
<evidence type="ECO:0000313" key="9">
    <source>
        <dbReference type="EMBL" id="QXQ12562.1"/>
    </source>
</evidence>
<dbReference type="Pfam" id="PF00005">
    <property type="entry name" value="ABC_tran"/>
    <property type="match status" value="1"/>
</dbReference>
<dbReference type="GO" id="GO:0016787">
    <property type="term" value="F:hydrolase activity"/>
    <property type="evidence" value="ECO:0007669"/>
    <property type="project" value="UniProtKB-KW"/>
</dbReference>